<dbReference type="EMBL" id="CP032568">
    <property type="protein sequence ID" value="AYF74171.1"/>
    <property type="molecule type" value="Genomic_DNA"/>
</dbReference>
<comment type="pathway">
    <text evidence="1 11">Glycerolipid metabolism; triacylglycerol biosynthesis.</text>
</comment>
<evidence type="ECO:0000256" key="3">
    <source>
        <dbReference type="ARBA" id="ARBA00009587"/>
    </source>
</evidence>
<protein>
    <recommendedName>
        <fullName evidence="4 11">Diacylglycerol O-acyltransferase</fullName>
        <ecNumber evidence="4 11">2.3.1.20</ecNumber>
    </recommendedName>
</protein>
<proteinExistence type="inferred from homology"/>
<dbReference type="KEGG" id="nyu:D7D52_10210"/>
<dbReference type="GO" id="GO:0006071">
    <property type="term" value="P:glycerol metabolic process"/>
    <property type="evidence" value="ECO:0007669"/>
    <property type="project" value="UniProtKB-KW"/>
</dbReference>
<evidence type="ECO:0000256" key="10">
    <source>
        <dbReference type="ARBA" id="ARBA00048109"/>
    </source>
</evidence>
<name>A0A386Z942_9NOCA</name>
<dbReference type="PANTHER" id="PTHR31650">
    <property type="entry name" value="O-ACYLTRANSFERASE (WSD1-LIKE) FAMILY PROTEIN"/>
    <property type="match status" value="1"/>
</dbReference>
<keyword evidence="16" id="KW-1185">Reference proteome</keyword>
<evidence type="ECO:0000256" key="1">
    <source>
        <dbReference type="ARBA" id="ARBA00004771"/>
    </source>
</evidence>
<evidence type="ECO:0000256" key="11">
    <source>
        <dbReference type="RuleBase" id="RU361241"/>
    </source>
</evidence>
<evidence type="ECO:0000256" key="2">
    <source>
        <dbReference type="ARBA" id="ARBA00005189"/>
    </source>
</evidence>
<evidence type="ECO:0000313" key="16">
    <source>
        <dbReference type="Proteomes" id="UP000267164"/>
    </source>
</evidence>
<comment type="similarity">
    <text evidence="3 11">Belongs to the long-chain O-acyltransferase family.</text>
</comment>
<feature type="domain" description="O-acyltransferase WSD1 C-terminal" evidence="14">
    <location>
        <begin position="307"/>
        <end position="452"/>
    </location>
</feature>
<dbReference type="GO" id="GO:0005886">
    <property type="term" value="C:plasma membrane"/>
    <property type="evidence" value="ECO:0007669"/>
    <property type="project" value="TreeGrafter"/>
</dbReference>
<evidence type="ECO:0000256" key="9">
    <source>
        <dbReference type="ARBA" id="ARBA00023315"/>
    </source>
</evidence>
<evidence type="ECO:0000256" key="4">
    <source>
        <dbReference type="ARBA" id="ARBA00013244"/>
    </source>
</evidence>
<keyword evidence="8 11" id="KW-0443">Lipid metabolism</keyword>
<dbReference type="InterPro" id="IPR014292">
    <property type="entry name" value="Acyl_transf_WS/DGAT"/>
</dbReference>
<dbReference type="InterPro" id="IPR023213">
    <property type="entry name" value="CAT-like_dom_sf"/>
</dbReference>
<feature type="region of interest" description="Disordered" evidence="12">
    <location>
        <begin position="156"/>
        <end position="187"/>
    </location>
</feature>
<gene>
    <name evidence="15" type="ORF">D7D52_10210</name>
</gene>
<dbReference type="GO" id="GO:0001666">
    <property type="term" value="P:response to hypoxia"/>
    <property type="evidence" value="ECO:0007669"/>
    <property type="project" value="TreeGrafter"/>
</dbReference>
<keyword evidence="6 11" id="KW-0808">Transferase</keyword>
<evidence type="ECO:0000256" key="6">
    <source>
        <dbReference type="ARBA" id="ARBA00022679"/>
    </source>
</evidence>
<dbReference type="InterPro" id="IPR045034">
    <property type="entry name" value="O-acyltransferase_WSD1-like"/>
</dbReference>
<evidence type="ECO:0000313" key="15">
    <source>
        <dbReference type="EMBL" id="AYF74171.1"/>
    </source>
</evidence>
<dbReference type="InterPro" id="IPR009721">
    <property type="entry name" value="O-acyltransferase_WSD1_C"/>
</dbReference>
<dbReference type="EC" id="2.3.1.20" evidence="4 11"/>
<dbReference type="GO" id="GO:0071731">
    <property type="term" value="P:response to nitric oxide"/>
    <property type="evidence" value="ECO:0007669"/>
    <property type="project" value="TreeGrafter"/>
</dbReference>
<evidence type="ECO:0000259" key="13">
    <source>
        <dbReference type="Pfam" id="PF03007"/>
    </source>
</evidence>
<keyword evidence="9 11" id="KW-0012">Acyltransferase</keyword>
<sequence length="456" mass="49052">MEWMSPLDALFVLGEGRAHPMHVGSVLLFEPPADAGPGWVDTVWETLRADGPVHPLFRTRPHRIGGVGYPRWRVEPRVDLNSHVRRWGVPGAGSVADLFEVVSLLHAAVLDPDRPAWEVHLIEGLADGRIAVYAKMHHALADGVTAMHLLEQTLTTEHDRHRPPRAPWQQLRSLPTPDPASPRSRPSVLGLARPLRAAADLAPAAARVAWTALRLQHTPWPWQAPRTVLNTPVGGARRCTGRSWPLERVRQVAKSAGTTVNDVVLALAAGGLRGYLSERGALPGKPLIAMVPVSLHPSSTTSTAASGNQLAAVLCPLATDVADPLARLHAISAAMHDRKRLYRKMSPAEAMAASALLLTPAALTVLPGTAGRADPVFNLVISNVPGPRDPLYWHGARLDATYPMSIPIDGLALNITVTGTATSLDVGLTACRRTLPDIDRLLDHFDTTLAELENAS</sequence>
<dbReference type="GO" id="GO:0019432">
    <property type="term" value="P:triglyceride biosynthetic process"/>
    <property type="evidence" value="ECO:0007669"/>
    <property type="project" value="UniProtKB-UniPathway"/>
</dbReference>
<dbReference type="InterPro" id="IPR004255">
    <property type="entry name" value="O-acyltransferase_WSD1_N"/>
</dbReference>
<evidence type="ECO:0000259" key="14">
    <source>
        <dbReference type="Pfam" id="PF06974"/>
    </source>
</evidence>
<reference evidence="15 16" key="1">
    <citation type="submission" date="2018-09" db="EMBL/GenBank/DDBJ databases">
        <title>Nocardia yunnanensis sp. nov., an actinomycete isolated from a soil sample.</title>
        <authorList>
            <person name="Zhang J."/>
        </authorList>
    </citation>
    <scope>NUCLEOTIDE SEQUENCE [LARGE SCALE GENOMIC DNA]</scope>
    <source>
        <strain evidence="15 16">CFHS0054</strain>
    </source>
</reference>
<feature type="domain" description="O-acyltransferase WSD1-like N-terminal" evidence="13">
    <location>
        <begin position="4"/>
        <end position="264"/>
    </location>
</feature>
<dbReference type="SUPFAM" id="SSF52777">
    <property type="entry name" value="CoA-dependent acyltransferases"/>
    <property type="match status" value="1"/>
</dbReference>
<dbReference type="GO" id="GO:0051701">
    <property type="term" value="P:biological process involved in interaction with host"/>
    <property type="evidence" value="ECO:0007669"/>
    <property type="project" value="TreeGrafter"/>
</dbReference>
<dbReference type="Proteomes" id="UP000267164">
    <property type="component" value="Chromosome"/>
</dbReference>
<comment type="pathway">
    <text evidence="2">Lipid metabolism.</text>
</comment>
<dbReference type="AlphaFoldDB" id="A0A386Z942"/>
<evidence type="ECO:0000256" key="7">
    <source>
        <dbReference type="ARBA" id="ARBA00022798"/>
    </source>
</evidence>
<dbReference type="OrthoDB" id="9810950at2"/>
<dbReference type="Pfam" id="PF06974">
    <property type="entry name" value="WS_DGAT_C"/>
    <property type="match status" value="1"/>
</dbReference>
<keyword evidence="5 11" id="KW-0444">Lipid biosynthesis</keyword>
<organism evidence="15 16">
    <name type="scientific">Nocardia yunnanensis</name>
    <dbReference type="NCBI Taxonomy" id="2382165"/>
    <lineage>
        <taxon>Bacteria</taxon>
        <taxon>Bacillati</taxon>
        <taxon>Actinomycetota</taxon>
        <taxon>Actinomycetes</taxon>
        <taxon>Mycobacteriales</taxon>
        <taxon>Nocardiaceae</taxon>
        <taxon>Nocardia</taxon>
    </lineage>
</organism>
<dbReference type="GO" id="GO:0004144">
    <property type="term" value="F:diacylglycerol O-acyltransferase activity"/>
    <property type="evidence" value="ECO:0007669"/>
    <property type="project" value="UniProtKB-EC"/>
</dbReference>
<dbReference type="UniPathway" id="UPA00282"/>
<dbReference type="NCBIfam" id="TIGR02946">
    <property type="entry name" value="acyl_WS_DGAT"/>
    <property type="match status" value="1"/>
</dbReference>
<evidence type="ECO:0000256" key="12">
    <source>
        <dbReference type="SAM" id="MobiDB-lite"/>
    </source>
</evidence>
<dbReference type="Gene3D" id="3.30.559.10">
    <property type="entry name" value="Chloramphenicol acetyltransferase-like domain"/>
    <property type="match status" value="1"/>
</dbReference>
<comment type="catalytic activity">
    <reaction evidence="10 11">
        <text>an acyl-CoA + a 1,2-diacyl-sn-glycerol = a triacyl-sn-glycerol + CoA</text>
        <dbReference type="Rhea" id="RHEA:10868"/>
        <dbReference type="ChEBI" id="CHEBI:17815"/>
        <dbReference type="ChEBI" id="CHEBI:57287"/>
        <dbReference type="ChEBI" id="CHEBI:58342"/>
        <dbReference type="ChEBI" id="CHEBI:64615"/>
        <dbReference type="EC" id="2.3.1.20"/>
    </reaction>
</comment>
<accession>A0A386Z942</accession>
<keyword evidence="7 11" id="KW-0319">Glycerol metabolism</keyword>
<dbReference type="Pfam" id="PF03007">
    <property type="entry name" value="WS_DGAT_cat"/>
    <property type="match status" value="1"/>
</dbReference>
<dbReference type="PANTHER" id="PTHR31650:SF1">
    <property type="entry name" value="WAX ESTER SYNTHASE_DIACYLGLYCEROL ACYLTRANSFERASE 4-RELATED"/>
    <property type="match status" value="1"/>
</dbReference>
<evidence type="ECO:0000256" key="5">
    <source>
        <dbReference type="ARBA" id="ARBA00022516"/>
    </source>
</evidence>
<evidence type="ECO:0000256" key="8">
    <source>
        <dbReference type="ARBA" id="ARBA00023098"/>
    </source>
</evidence>